<dbReference type="OrthoDB" id="655540at2759"/>
<feature type="transmembrane region" description="Helical" evidence="7">
    <location>
        <begin position="371"/>
        <end position="392"/>
    </location>
</feature>
<keyword evidence="2" id="KW-0813">Transport</keyword>
<dbReference type="Pfam" id="PF01490">
    <property type="entry name" value="Aa_trans"/>
    <property type="match status" value="1"/>
</dbReference>
<keyword evidence="10" id="KW-1185">Reference proteome</keyword>
<feature type="domain" description="Amino acid transporter transmembrane" evidence="8">
    <location>
        <begin position="43"/>
        <end position="425"/>
    </location>
</feature>
<gene>
    <name evidence="9" type="primary">AVT1I</name>
    <name evidence="9" type="ORF">CR513_42929</name>
</gene>
<keyword evidence="4" id="KW-0029">Amino-acid transport</keyword>
<feature type="transmembrane region" description="Helical" evidence="7">
    <location>
        <begin position="74"/>
        <end position="94"/>
    </location>
</feature>
<sequence length="432" mass="47089">MSEELSYNSSVKAPLLPKWEHHEQGHAIDEENATAFHPSTENTVSFFRTCLNGLNAIAGVGILSIPYALASGGWLSLVLLFAIASAQFYSGLLIKKCMEKNSNIRTYPDIGELAFGKKGRLMVSVSIYTELYLVIVGFLILEGDNLNNLFPIGEIHIAGLAIGGKQFFVILVALIILPTVWLDNLSLLSYVSASGVFASAFIILSIAWTATFDGVGFHHKGTLVNWSGIPTAISLYAFSFCAHPVFPALYNSMTNKRQFSNVLIVCFVLTTAGYAFMAIIGYLMFGPEVESQVTLNLPLNKVSSKLAIYTTLVNPISKFALFATPIINALKDLLPKTYKNRVTSILVSNVLVISTTIVALAVPFFGYLMSLVGAFLSITASILLPCLYYLKISGKYRNFEFETVAIMTIIIAGIVMGIAGTYTSIMDIIHHL</sequence>
<dbReference type="PANTHER" id="PTHR22950">
    <property type="entry name" value="AMINO ACID TRANSPORTER"/>
    <property type="match status" value="1"/>
</dbReference>
<evidence type="ECO:0000259" key="8">
    <source>
        <dbReference type="Pfam" id="PF01490"/>
    </source>
</evidence>
<evidence type="ECO:0000256" key="5">
    <source>
        <dbReference type="ARBA" id="ARBA00022989"/>
    </source>
</evidence>
<comment type="caution">
    <text evidence="9">The sequence shown here is derived from an EMBL/GenBank/DDBJ whole genome shotgun (WGS) entry which is preliminary data.</text>
</comment>
<feature type="transmembrane region" description="Helical" evidence="7">
    <location>
        <begin position="228"/>
        <end position="250"/>
    </location>
</feature>
<dbReference type="GO" id="GO:0005774">
    <property type="term" value="C:vacuolar membrane"/>
    <property type="evidence" value="ECO:0007669"/>
    <property type="project" value="TreeGrafter"/>
</dbReference>
<protein>
    <submittedName>
        <fullName evidence="9">Amino acid transporter AVT1I</fullName>
    </submittedName>
</protein>
<evidence type="ECO:0000313" key="10">
    <source>
        <dbReference type="Proteomes" id="UP000257109"/>
    </source>
</evidence>
<organism evidence="9 10">
    <name type="scientific">Mucuna pruriens</name>
    <name type="common">Velvet bean</name>
    <name type="synonym">Dolichos pruriens</name>
    <dbReference type="NCBI Taxonomy" id="157652"/>
    <lineage>
        <taxon>Eukaryota</taxon>
        <taxon>Viridiplantae</taxon>
        <taxon>Streptophyta</taxon>
        <taxon>Embryophyta</taxon>
        <taxon>Tracheophyta</taxon>
        <taxon>Spermatophyta</taxon>
        <taxon>Magnoliopsida</taxon>
        <taxon>eudicotyledons</taxon>
        <taxon>Gunneridae</taxon>
        <taxon>Pentapetalae</taxon>
        <taxon>rosids</taxon>
        <taxon>fabids</taxon>
        <taxon>Fabales</taxon>
        <taxon>Fabaceae</taxon>
        <taxon>Papilionoideae</taxon>
        <taxon>50 kb inversion clade</taxon>
        <taxon>NPAAA clade</taxon>
        <taxon>indigoferoid/millettioid clade</taxon>
        <taxon>Phaseoleae</taxon>
        <taxon>Mucuna</taxon>
    </lineage>
</organism>
<dbReference type="PANTHER" id="PTHR22950:SF705">
    <property type="entry name" value="AMINO ACID TRANSPORTER AVT1I-LIKE"/>
    <property type="match status" value="1"/>
</dbReference>
<evidence type="ECO:0000256" key="3">
    <source>
        <dbReference type="ARBA" id="ARBA00022692"/>
    </source>
</evidence>
<evidence type="ECO:0000256" key="2">
    <source>
        <dbReference type="ARBA" id="ARBA00022448"/>
    </source>
</evidence>
<keyword evidence="6 7" id="KW-0472">Membrane</keyword>
<dbReference type="Proteomes" id="UP000257109">
    <property type="component" value="Unassembled WGS sequence"/>
</dbReference>
<feature type="transmembrane region" description="Helical" evidence="7">
    <location>
        <begin position="306"/>
        <end position="330"/>
    </location>
</feature>
<dbReference type="AlphaFoldDB" id="A0A371FFJ9"/>
<feature type="transmembrane region" description="Helical" evidence="7">
    <location>
        <begin position="404"/>
        <end position="425"/>
    </location>
</feature>
<name>A0A371FFJ9_MUCPR</name>
<feature type="transmembrane region" description="Helical" evidence="7">
    <location>
        <begin position="157"/>
        <end position="180"/>
    </location>
</feature>
<evidence type="ECO:0000256" key="7">
    <source>
        <dbReference type="SAM" id="Phobius"/>
    </source>
</evidence>
<dbReference type="EMBL" id="QJKJ01009312">
    <property type="protein sequence ID" value="RDX77010.1"/>
    <property type="molecule type" value="Genomic_DNA"/>
</dbReference>
<feature type="transmembrane region" description="Helical" evidence="7">
    <location>
        <begin position="46"/>
        <end position="68"/>
    </location>
</feature>
<evidence type="ECO:0000256" key="1">
    <source>
        <dbReference type="ARBA" id="ARBA00004141"/>
    </source>
</evidence>
<proteinExistence type="predicted"/>
<evidence type="ECO:0000256" key="4">
    <source>
        <dbReference type="ARBA" id="ARBA00022970"/>
    </source>
</evidence>
<keyword evidence="3 7" id="KW-0812">Transmembrane</keyword>
<feature type="transmembrane region" description="Helical" evidence="7">
    <location>
        <begin position="121"/>
        <end position="141"/>
    </location>
</feature>
<evidence type="ECO:0000313" key="9">
    <source>
        <dbReference type="EMBL" id="RDX77010.1"/>
    </source>
</evidence>
<evidence type="ECO:0000256" key="6">
    <source>
        <dbReference type="ARBA" id="ARBA00023136"/>
    </source>
</evidence>
<feature type="transmembrane region" description="Helical" evidence="7">
    <location>
        <begin position="262"/>
        <end position="286"/>
    </location>
</feature>
<keyword evidence="5 7" id="KW-1133">Transmembrane helix</keyword>
<accession>A0A371FFJ9</accession>
<feature type="transmembrane region" description="Helical" evidence="7">
    <location>
        <begin position="342"/>
        <end position="365"/>
    </location>
</feature>
<feature type="transmembrane region" description="Helical" evidence="7">
    <location>
        <begin position="187"/>
        <end position="208"/>
    </location>
</feature>
<dbReference type="GO" id="GO:0015179">
    <property type="term" value="F:L-amino acid transmembrane transporter activity"/>
    <property type="evidence" value="ECO:0007669"/>
    <property type="project" value="TreeGrafter"/>
</dbReference>
<comment type="subcellular location">
    <subcellularLocation>
        <location evidence="1">Membrane</location>
        <topology evidence="1">Multi-pass membrane protein</topology>
    </subcellularLocation>
</comment>
<feature type="non-terminal residue" evidence="9">
    <location>
        <position position="1"/>
    </location>
</feature>
<reference evidence="9" key="1">
    <citation type="submission" date="2018-05" db="EMBL/GenBank/DDBJ databases">
        <title>Draft genome of Mucuna pruriens seed.</title>
        <authorList>
            <person name="Nnadi N.E."/>
            <person name="Vos R."/>
            <person name="Hasami M.H."/>
            <person name="Devisetty U.K."/>
            <person name="Aguiy J.C."/>
        </authorList>
    </citation>
    <scope>NUCLEOTIDE SEQUENCE [LARGE SCALE GENOMIC DNA]</scope>
    <source>
        <strain evidence="9">JCA_2017</strain>
    </source>
</reference>
<dbReference type="InterPro" id="IPR013057">
    <property type="entry name" value="AA_transpt_TM"/>
</dbReference>